<dbReference type="PANTHER" id="PTHR23514:SF3">
    <property type="entry name" value="BYPASS OF STOP CODON PROTEIN 6"/>
    <property type="match status" value="1"/>
</dbReference>
<keyword evidence="6 7" id="KW-0472">Membrane</keyword>
<dbReference type="FunFam" id="1.20.1250.20:FF:000308">
    <property type="entry name" value="MFS efflux transporter"/>
    <property type="match status" value="1"/>
</dbReference>
<feature type="transmembrane region" description="Helical" evidence="7">
    <location>
        <begin position="146"/>
        <end position="164"/>
    </location>
</feature>
<dbReference type="GO" id="GO:0012505">
    <property type="term" value="C:endomembrane system"/>
    <property type="evidence" value="ECO:0007669"/>
    <property type="project" value="UniProtKB-SubCell"/>
</dbReference>
<evidence type="ECO:0000256" key="2">
    <source>
        <dbReference type="ARBA" id="ARBA00008335"/>
    </source>
</evidence>
<evidence type="ECO:0000256" key="1">
    <source>
        <dbReference type="ARBA" id="ARBA00004127"/>
    </source>
</evidence>
<evidence type="ECO:0000259" key="8">
    <source>
        <dbReference type="PROSITE" id="PS50850"/>
    </source>
</evidence>
<sequence length="477" mass="50777">MSQTITATSNPTHTSTAPSVLELRTLGAADPSPPDHNVVSTSLQEQGLVSSASQAVGGSAPPPDAQSVVERWNYPRGNIGKMAFAFVSFIVAGMNDGAIGPLLPYLEDYYGLGKTVISLIFLTPFIGYSVAAFTNARIHVRFGQRGIAIMAPLCHLITFAVLASHPPYPALVVANAISGFGNGLTDACFCAWVGALDKANTIQGFLHACYSLGALFSPLIATSMVVQAQLPWFNFYYILASIKSSHLAAVGLSAIELCGLSYFFWDKTGSVYEAEHKRENPDATGAGTREAIRSPVTWLCALFFFAYMGVEVGLGGWVVTFMLNVRHASAYASGISATGFWTGMALGRATLGFVTERFGERLCLTIYLATCLALELLFWLVPEFIVSAVAVAFLGFFLGPMFPGAVMVTAKLLPKRIHVSAIGFAMSMGGTGSAVFPFIIGAVASKKGAAVLQPIILALIAVITLVWLSFPRIKKRD</sequence>
<feature type="transmembrane region" description="Helical" evidence="7">
    <location>
        <begin position="170"/>
        <end position="193"/>
    </location>
</feature>
<dbReference type="PANTHER" id="PTHR23514">
    <property type="entry name" value="BYPASS OF STOP CODON PROTEIN 6"/>
    <property type="match status" value="1"/>
</dbReference>
<dbReference type="GO" id="GO:0022857">
    <property type="term" value="F:transmembrane transporter activity"/>
    <property type="evidence" value="ECO:0007669"/>
    <property type="project" value="InterPro"/>
</dbReference>
<dbReference type="AlphaFoldDB" id="A0A2H4SNX9"/>
<dbReference type="InterPro" id="IPR036259">
    <property type="entry name" value="MFS_trans_sf"/>
</dbReference>
<accession>A0A2H4SNX9</accession>
<reference evidence="9 10" key="1">
    <citation type="journal article" date="2017" name="BMC Genomics">
        <title>Chromosome level assembly and secondary metabolite potential of the parasitic fungus Cordyceps militaris.</title>
        <authorList>
            <person name="Kramer G.J."/>
            <person name="Nodwell J.R."/>
        </authorList>
    </citation>
    <scope>NUCLEOTIDE SEQUENCE [LARGE SCALE GENOMIC DNA]</scope>
    <source>
        <strain evidence="9 10">ATCC 34164</strain>
    </source>
</reference>
<comment type="subcellular location">
    <subcellularLocation>
        <location evidence="1">Endomembrane system</location>
        <topology evidence="1">Multi-pass membrane protein</topology>
    </subcellularLocation>
</comment>
<protein>
    <submittedName>
        <fullName evidence="9">Major facilitator superfamily transporter</fullName>
    </submittedName>
</protein>
<keyword evidence="3" id="KW-0813">Transport</keyword>
<dbReference type="InterPro" id="IPR011701">
    <property type="entry name" value="MFS"/>
</dbReference>
<keyword evidence="5 7" id="KW-1133">Transmembrane helix</keyword>
<dbReference type="OrthoDB" id="413079at2759"/>
<gene>
    <name evidence="9" type="ORF">A9K55_005158</name>
</gene>
<evidence type="ECO:0000256" key="7">
    <source>
        <dbReference type="SAM" id="Phobius"/>
    </source>
</evidence>
<feature type="transmembrane region" description="Helical" evidence="7">
    <location>
        <begin position="83"/>
        <end position="103"/>
    </location>
</feature>
<dbReference type="Gene3D" id="1.20.1250.20">
    <property type="entry name" value="MFS general substrate transporter like domains"/>
    <property type="match status" value="2"/>
</dbReference>
<dbReference type="InterPro" id="IPR051788">
    <property type="entry name" value="MFS_Transporter"/>
</dbReference>
<evidence type="ECO:0000256" key="5">
    <source>
        <dbReference type="ARBA" id="ARBA00022989"/>
    </source>
</evidence>
<evidence type="ECO:0000313" key="9">
    <source>
        <dbReference type="EMBL" id="ATY64800.1"/>
    </source>
</evidence>
<feature type="domain" description="Major facilitator superfamily (MFS) profile" evidence="8">
    <location>
        <begin position="81"/>
        <end position="476"/>
    </location>
</feature>
<dbReference type="VEuPathDB" id="FungiDB:CCM_01165"/>
<feature type="transmembrane region" description="Helical" evidence="7">
    <location>
        <begin position="387"/>
        <end position="410"/>
    </location>
</feature>
<dbReference type="Proteomes" id="UP000323067">
    <property type="component" value="Chromosome v"/>
</dbReference>
<evidence type="ECO:0000256" key="3">
    <source>
        <dbReference type="ARBA" id="ARBA00022448"/>
    </source>
</evidence>
<dbReference type="FunFam" id="1.20.1250.20:FF:000286">
    <property type="entry name" value="MFS efflux transporter"/>
    <property type="match status" value="1"/>
</dbReference>
<feature type="transmembrane region" description="Helical" evidence="7">
    <location>
        <begin position="362"/>
        <end position="381"/>
    </location>
</feature>
<dbReference type="EMBL" id="CP023325">
    <property type="protein sequence ID" value="ATY64800.1"/>
    <property type="molecule type" value="Genomic_DNA"/>
</dbReference>
<dbReference type="SUPFAM" id="SSF103473">
    <property type="entry name" value="MFS general substrate transporter"/>
    <property type="match status" value="1"/>
</dbReference>
<dbReference type="VEuPathDB" id="FungiDB:A9K55_005158"/>
<proteinExistence type="inferred from homology"/>
<feature type="transmembrane region" description="Helical" evidence="7">
    <location>
        <begin position="296"/>
        <end position="318"/>
    </location>
</feature>
<evidence type="ECO:0000313" key="10">
    <source>
        <dbReference type="Proteomes" id="UP000323067"/>
    </source>
</evidence>
<feature type="transmembrane region" description="Helical" evidence="7">
    <location>
        <begin position="422"/>
        <end position="444"/>
    </location>
</feature>
<feature type="transmembrane region" description="Helical" evidence="7">
    <location>
        <begin position="115"/>
        <end position="134"/>
    </location>
</feature>
<feature type="transmembrane region" description="Helical" evidence="7">
    <location>
        <begin position="450"/>
        <end position="470"/>
    </location>
</feature>
<feature type="transmembrane region" description="Helical" evidence="7">
    <location>
        <begin position="205"/>
        <end position="226"/>
    </location>
</feature>
<feature type="transmembrane region" description="Helical" evidence="7">
    <location>
        <begin position="330"/>
        <end position="350"/>
    </location>
</feature>
<evidence type="ECO:0000256" key="4">
    <source>
        <dbReference type="ARBA" id="ARBA00022692"/>
    </source>
</evidence>
<organism evidence="9 10">
    <name type="scientific">Cordyceps militaris</name>
    <name type="common">Caterpillar fungus</name>
    <name type="synonym">Clavaria militaris</name>
    <dbReference type="NCBI Taxonomy" id="73501"/>
    <lineage>
        <taxon>Eukaryota</taxon>
        <taxon>Fungi</taxon>
        <taxon>Dikarya</taxon>
        <taxon>Ascomycota</taxon>
        <taxon>Pezizomycotina</taxon>
        <taxon>Sordariomycetes</taxon>
        <taxon>Hypocreomycetidae</taxon>
        <taxon>Hypocreales</taxon>
        <taxon>Cordycipitaceae</taxon>
        <taxon>Cordyceps</taxon>
    </lineage>
</organism>
<evidence type="ECO:0000256" key="6">
    <source>
        <dbReference type="ARBA" id="ARBA00023136"/>
    </source>
</evidence>
<dbReference type="InterPro" id="IPR020846">
    <property type="entry name" value="MFS_dom"/>
</dbReference>
<dbReference type="Pfam" id="PF07690">
    <property type="entry name" value="MFS_1"/>
    <property type="match status" value="1"/>
</dbReference>
<dbReference type="GO" id="GO:0016020">
    <property type="term" value="C:membrane"/>
    <property type="evidence" value="ECO:0007669"/>
    <property type="project" value="TreeGrafter"/>
</dbReference>
<feature type="transmembrane region" description="Helical" evidence="7">
    <location>
        <begin position="246"/>
        <end position="265"/>
    </location>
</feature>
<keyword evidence="4 7" id="KW-0812">Transmembrane</keyword>
<dbReference type="PROSITE" id="PS50850">
    <property type="entry name" value="MFS"/>
    <property type="match status" value="1"/>
</dbReference>
<name>A0A2H4SNX9_CORMI</name>
<comment type="similarity">
    <text evidence="2">Belongs to the major facilitator superfamily.</text>
</comment>